<protein>
    <submittedName>
        <fullName evidence="2">Uncharacterized protein</fullName>
    </submittedName>
</protein>
<feature type="region of interest" description="Disordered" evidence="1">
    <location>
        <begin position="45"/>
        <end position="67"/>
    </location>
</feature>
<dbReference type="EMBL" id="ACHG01000007">
    <property type="protein sequence ID" value="EEI66607.1"/>
    <property type="molecule type" value="Genomic_DNA"/>
</dbReference>
<dbReference type="RefSeq" id="WP_003671007.1">
    <property type="nucleotide sequence ID" value="NZ_GG693669.1"/>
</dbReference>
<proteinExistence type="predicted"/>
<evidence type="ECO:0000313" key="2">
    <source>
        <dbReference type="EMBL" id="EEI66607.1"/>
    </source>
</evidence>
<reference evidence="2 3" key="1">
    <citation type="submission" date="2009-01" db="EMBL/GenBank/DDBJ databases">
        <authorList>
            <person name="Qin X."/>
            <person name="Bachman B."/>
            <person name="Battles P."/>
            <person name="Bell A."/>
            <person name="Bess C."/>
            <person name="Bickham C."/>
            <person name="Chaboub L."/>
            <person name="Chen D."/>
            <person name="Coyle M."/>
            <person name="Deiros D.R."/>
            <person name="Dinh H."/>
            <person name="Forbes L."/>
            <person name="Fowler G."/>
            <person name="Francisco L."/>
            <person name="Fu Q."/>
            <person name="Gubbala S."/>
            <person name="Hale W."/>
            <person name="Han Y."/>
            <person name="Hemphill L."/>
            <person name="Highlander S.K."/>
            <person name="Hirani K."/>
            <person name="Hogues M."/>
            <person name="Jackson L."/>
            <person name="Jakkamsetti A."/>
            <person name="Javaid M."/>
            <person name="Jiang H."/>
            <person name="Korchina V."/>
            <person name="Kovar C."/>
            <person name="Lara F."/>
            <person name="Lee S."/>
            <person name="Mata R."/>
            <person name="Mathew T."/>
            <person name="Moen C."/>
            <person name="Morales K."/>
            <person name="Munidasa M."/>
            <person name="Nazareth L."/>
            <person name="Ngo R."/>
            <person name="Nguyen L."/>
            <person name="Okwuonu G."/>
            <person name="Ongeri F."/>
            <person name="Patil S."/>
            <person name="Petrosino J."/>
            <person name="Pham C."/>
            <person name="Pham P."/>
            <person name="Pu L.-L."/>
            <person name="Puazo M."/>
            <person name="Raj R."/>
            <person name="Reid J."/>
            <person name="Rouhana J."/>
            <person name="Saada N."/>
            <person name="Shang Y."/>
            <person name="Simmons D."/>
            <person name="Thornton R."/>
            <person name="Warren J."/>
            <person name="Weissenberger G."/>
            <person name="Zhang J."/>
            <person name="Zhang L."/>
            <person name="Zhou C."/>
            <person name="Zhu D."/>
            <person name="Muzny D."/>
            <person name="Worley K."/>
            <person name="Gibbs R."/>
        </authorList>
    </citation>
    <scope>NUCLEOTIDE SEQUENCE [LARGE SCALE GENOMIC DNA]</scope>
    <source>
        <strain evidence="2 3">CF48-3A</strain>
    </source>
</reference>
<feature type="compositionally biased region" description="Polar residues" evidence="1">
    <location>
        <begin position="1"/>
        <end position="10"/>
    </location>
</feature>
<feature type="region of interest" description="Disordered" evidence="1">
    <location>
        <begin position="1"/>
        <end position="28"/>
    </location>
</feature>
<organism evidence="2 3">
    <name type="scientific">Limosilactobacillus reuteri CF48-3A</name>
    <dbReference type="NCBI Taxonomy" id="525341"/>
    <lineage>
        <taxon>Bacteria</taxon>
        <taxon>Bacillati</taxon>
        <taxon>Bacillota</taxon>
        <taxon>Bacilli</taxon>
        <taxon>Lactobacillales</taxon>
        <taxon>Lactobacillaceae</taxon>
        <taxon>Limosilactobacillus</taxon>
    </lineage>
</organism>
<sequence>MLNNGNSIQASEIPDNNPPLNQPSNNKTMYYCYDKNGNYTGFIYSDSQPTDSTTKAPVKPYRDESGKSIEGITVGMANPRWNGTDWVERTVVSREQQLAQLALQQAQFQASQQKLNSQLALQLAQLTAKEAK</sequence>
<evidence type="ECO:0000313" key="3">
    <source>
        <dbReference type="Proteomes" id="UP000003419"/>
    </source>
</evidence>
<accession>A0A8D9S0N3</accession>
<feature type="compositionally biased region" description="Polar residues" evidence="1">
    <location>
        <begin position="45"/>
        <end position="55"/>
    </location>
</feature>
<comment type="caution">
    <text evidence="2">The sequence shown here is derived from an EMBL/GenBank/DDBJ whole genome shotgun (WGS) entry which is preliminary data.</text>
</comment>
<dbReference type="Proteomes" id="UP000003419">
    <property type="component" value="Unassembled WGS sequence"/>
</dbReference>
<dbReference type="AlphaFoldDB" id="A0A8D9S0N3"/>
<name>A0A8D9S0N3_LIMRT</name>
<gene>
    <name evidence="2" type="ORF">HMPREF0534_0098</name>
</gene>
<evidence type="ECO:0000256" key="1">
    <source>
        <dbReference type="SAM" id="MobiDB-lite"/>
    </source>
</evidence>